<dbReference type="EMBL" id="CP001106">
    <property type="protein sequence ID" value="ACR73623.1"/>
    <property type="molecule type" value="Genomic_DNA"/>
</dbReference>
<keyword evidence="1" id="KW-0614">Plasmid</keyword>
<reference evidence="1 2" key="1">
    <citation type="journal article" date="2009" name="Proc. Natl. Acad. Sci. U.S.A.">
        <title>Characterizing a model human gut microbiota composed of members of its two dominant bacterial phyla.</title>
        <authorList>
            <person name="Mahowald M.A."/>
            <person name="Rey F.E."/>
            <person name="Seedorf H."/>
            <person name="Turnbaugh P.J."/>
            <person name="Fulton R.S."/>
            <person name="Wollam A."/>
            <person name="Shah N."/>
            <person name="Wang C."/>
            <person name="Magrini V."/>
            <person name="Wilson R.K."/>
            <person name="Cantarel B.L."/>
            <person name="Coutinho P.M."/>
            <person name="Henrissat B."/>
            <person name="Crock L.W."/>
            <person name="Russell A."/>
            <person name="Verberkmoes N.C."/>
            <person name="Hettich R.L."/>
            <person name="Gordon J.I."/>
        </authorList>
    </citation>
    <scope>NUCLEOTIDE SEQUENCE [LARGE SCALE GENOMIC DNA]</scope>
    <source>
        <strain evidence="2">ATCC 27750 / DSM 3376 / VPI C15-48 / C15-B4</strain>
        <plasmid evidence="1">unnamed</plasmid>
    </source>
</reference>
<name>C4Z6N1_LACE2</name>
<sequence>MARKIMYAISNVEGDSKKKIYCENLEKNEYEAKYKGYLTCIKGCQARIKFTQRKNDIKFFSTWNKEGNLHEKSCPYHVDYKGKMGRKKLNAYYQSIELSEEIILRRLKRKMEGLLKQYSDEDIIDPPNGSMEVDVIGEDEVAVFEGDENGKKSECLPRIYYEDAEYISTDDIGCRKSVYGFISNVQLEEDKKKGKYAYFNLATKHSTVNIAFPEAFYSNELSSGVQEFEIYVSKVKELVQKHPNKIMVIAYGEITRKKKDKNGVNVSVISPNRILVDNKTYKQLVYR</sequence>
<dbReference type="KEGG" id="eel:EUBELI_20478"/>
<geneLocation type="plasmid" evidence="2">
    <name>pEubeli2</name>
</geneLocation>
<proteinExistence type="predicted"/>
<evidence type="ECO:0000313" key="1">
    <source>
        <dbReference type="EMBL" id="ACR73623.1"/>
    </source>
</evidence>
<dbReference type="AlphaFoldDB" id="C4Z6N1"/>
<organism evidence="1 2">
    <name type="scientific">Lachnospira eligens (strain ATCC 27750 / DSM 3376 / VPI C15-48 / C15-B4)</name>
    <name type="common">Eubacterium eligens</name>
    <dbReference type="NCBI Taxonomy" id="515620"/>
    <lineage>
        <taxon>Bacteria</taxon>
        <taxon>Bacillati</taxon>
        <taxon>Bacillota</taxon>
        <taxon>Clostridia</taxon>
        <taxon>Lachnospirales</taxon>
        <taxon>Lachnospiraceae</taxon>
        <taxon>Lachnospira</taxon>
    </lineage>
</organism>
<protein>
    <submittedName>
        <fullName evidence="1">Uncharacterized protein</fullName>
    </submittedName>
</protein>
<dbReference type="GeneID" id="41357425"/>
<accession>C4Z6N1</accession>
<keyword evidence="2" id="KW-1185">Reference proteome</keyword>
<dbReference type="RefSeq" id="WP_012740750.1">
    <property type="nucleotide sequence ID" value="NC_012780.1"/>
</dbReference>
<dbReference type="Proteomes" id="UP000001476">
    <property type="component" value="Plasmid pEubeli2"/>
</dbReference>
<dbReference type="HOGENOM" id="CLU_968893_0_0_9"/>
<gene>
    <name evidence="1" type="ordered locus">EUBELI_20478</name>
</gene>
<evidence type="ECO:0000313" key="2">
    <source>
        <dbReference type="Proteomes" id="UP000001476"/>
    </source>
</evidence>